<feature type="domain" description="DUF1023" evidence="1">
    <location>
        <begin position="310"/>
        <end position="485"/>
    </location>
</feature>
<protein>
    <recommendedName>
        <fullName evidence="1">DUF1023 domain-containing protein</fullName>
    </recommendedName>
</protein>
<proteinExistence type="predicted"/>
<reference evidence="2 3" key="1">
    <citation type="submission" date="2019-11" db="EMBL/GenBank/DDBJ databases">
        <authorList>
            <person name="Li J."/>
        </authorList>
    </citation>
    <scope>NUCLEOTIDE SEQUENCE [LARGE SCALE GENOMIC DNA]</scope>
    <source>
        <strain evidence="2 3">MF47</strain>
    </source>
</reference>
<dbReference type="SUPFAM" id="SSF53474">
    <property type="entry name" value="alpha/beta-Hydrolases"/>
    <property type="match status" value="1"/>
</dbReference>
<evidence type="ECO:0000313" key="2">
    <source>
        <dbReference type="EMBL" id="QGG40914.1"/>
    </source>
</evidence>
<dbReference type="InterPro" id="IPR029058">
    <property type="entry name" value="AB_hydrolase_fold"/>
</dbReference>
<dbReference type="Gene3D" id="3.40.50.1820">
    <property type="entry name" value="alpha/beta hydrolase"/>
    <property type="match status" value="1"/>
</dbReference>
<dbReference type="EMBL" id="CP045737">
    <property type="protein sequence ID" value="QGG40914.1"/>
    <property type="molecule type" value="Genomic_DNA"/>
</dbReference>
<dbReference type="InterPro" id="IPR010427">
    <property type="entry name" value="DUF1023"/>
</dbReference>
<gene>
    <name evidence="2" type="ORF">GEV26_05810</name>
</gene>
<dbReference type="KEGG" id="aef:GEV26_05810"/>
<dbReference type="Pfam" id="PF06259">
    <property type="entry name" value="Abhydrolase_8"/>
    <property type="match status" value="1"/>
</dbReference>
<name>A0A5Q2MCS8_9ACTN</name>
<organism evidence="2 3">
    <name type="scientific">Aeromicrobium yanjiei</name>
    <dbReference type="NCBI Taxonomy" id="2662028"/>
    <lineage>
        <taxon>Bacteria</taxon>
        <taxon>Bacillati</taxon>
        <taxon>Actinomycetota</taxon>
        <taxon>Actinomycetes</taxon>
        <taxon>Propionibacteriales</taxon>
        <taxon>Nocardioidaceae</taxon>
        <taxon>Aeromicrobium</taxon>
    </lineage>
</organism>
<accession>A0A5Q2MCS8</accession>
<dbReference type="RefSeq" id="WP_153652185.1">
    <property type="nucleotide sequence ID" value="NZ_CP045737.1"/>
</dbReference>
<sequence length="624" mass="65905">MTVHIPDQVAVIPEMEVDQGAKAVTDQLRATATKTADVGSWSAENGAPDGWSGDAAEAANHAMTTFSTAVDAVTAAFTTVAAACDAYVSQLAVLAGQRLDMMETRSGINIDIQTLVDLVNSSDVEDEPELQVRADALKARVTRLDERRIAWEARVTANEDKLVAAFRSADTVGEGRALSTSSDRPDVDALNRELEQKNGDPKAINAWWMALTPAEREALKIDNPDAVGNTDGIPVDDRDEANRASMTRDIDRLHGLDKERELTPEEQQLLKNAEAARDAIDAGATVTDPSTGLPVDSNLILYQPEAIHGDGAAAVAYGNPDTADNTSVVVPGIMNTMASLGANGESALDLFAQANKADPGASNATIAWIGYDSPDFDMSQAKDPVNAIDMAMVSNEEFAEAGGKRLSAFVDGLRASDTGDQSHLTVIGHSYGSTTVAHAAHDGLAADDLVLLGSPGAGGDAHDVSDLNMGEGHVYVGSRDEDFVTWLGGDTRLGLGEDPSQSSFGADRIDVGNGESFHAEDIGGQGLNNHTSYFDPGSESLENIADITVGNDPETIDGRDQPARDYLTDYAKDEGIYYGNQVYDKYVDPVVDGARDAIDTASDVLENTGRLLSPPMPSFGGMFG</sequence>
<dbReference type="AlphaFoldDB" id="A0A5Q2MCS8"/>
<evidence type="ECO:0000259" key="1">
    <source>
        <dbReference type="Pfam" id="PF06259"/>
    </source>
</evidence>
<dbReference type="Proteomes" id="UP000392064">
    <property type="component" value="Chromosome"/>
</dbReference>
<keyword evidence="3" id="KW-1185">Reference proteome</keyword>
<evidence type="ECO:0000313" key="3">
    <source>
        <dbReference type="Proteomes" id="UP000392064"/>
    </source>
</evidence>